<evidence type="ECO:0000313" key="2">
    <source>
        <dbReference type="EMBL" id="KAK2973860.1"/>
    </source>
</evidence>
<dbReference type="SUPFAM" id="SSF49870">
    <property type="entry name" value="Osmotin, thaumatin-like protein"/>
    <property type="match status" value="1"/>
</dbReference>
<evidence type="ECO:0008006" key="4">
    <source>
        <dbReference type="Google" id="ProtNLM"/>
    </source>
</evidence>
<dbReference type="PRINTS" id="PR00347">
    <property type="entry name" value="THAUMATIN"/>
</dbReference>
<name>A0AA88U7L1_9ASTE</name>
<keyword evidence="3" id="KW-1185">Reference proteome</keyword>
<dbReference type="Pfam" id="PF00314">
    <property type="entry name" value="Thaumatin"/>
    <property type="match status" value="1"/>
</dbReference>
<dbReference type="Proteomes" id="UP001187471">
    <property type="component" value="Unassembled WGS sequence"/>
</dbReference>
<reference evidence="2" key="1">
    <citation type="submission" date="2022-12" db="EMBL/GenBank/DDBJ databases">
        <title>Draft genome assemblies for two species of Escallonia (Escalloniales).</title>
        <authorList>
            <person name="Chanderbali A."/>
            <person name="Dervinis C."/>
            <person name="Anghel I."/>
            <person name="Soltis D."/>
            <person name="Soltis P."/>
            <person name="Zapata F."/>
        </authorList>
    </citation>
    <scope>NUCLEOTIDE SEQUENCE</scope>
    <source>
        <strain evidence="2">UCBG92.1500</strain>
        <tissue evidence="2">Leaf</tissue>
    </source>
</reference>
<dbReference type="EMBL" id="JAVXUO010002365">
    <property type="protein sequence ID" value="KAK2973860.1"/>
    <property type="molecule type" value="Genomic_DNA"/>
</dbReference>
<proteinExistence type="predicted"/>
<accession>A0AA88U7L1</accession>
<dbReference type="SMART" id="SM00205">
    <property type="entry name" value="THN"/>
    <property type="match status" value="1"/>
</dbReference>
<dbReference type="AlphaFoldDB" id="A0AA88U7L1"/>
<dbReference type="InterPro" id="IPR037176">
    <property type="entry name" value="Osmotin/thaumatin-like_sf"/>
</dbReference>
<dbReference type="PROSITE" id="PS51367">
    <property type="entry name" value="THAUMATIN_2"/>
    <property type="match status" value="1"/>
</dbReference>
<evidence type="ECO:0000313" key="3">
    <source>
        <dbReference type="Proteomes" id="UP001187471"/>
    </source>
</evidence>
<organism evidence="2 3">
    <name type="scientific">Escallonia rubra</name>
    <dbReference type="NCBI Taxonomy" id="112253"/>
    <lineage>
        <taxon>Eukaryota</taxon>
        <taxon>Viridiplantae</taxon>
        <taxon>Streptophyta</taxon>
        <taxon>Embryophyta</taxon>
        <taxon>Tracheophyta</taxon>
        <taxon>Spermatophyta</taxon>
        <taxon>Magnoliopsida</taxon>
        <taxon>eudicotyledons</taxon>
        <taxon>Gunneridae</taxon>
        <taxon>Pentapetalae</taxon>
        <taxon>asterids</taxon>
        <taxon>campanulids</taxon>
        <taxon>Escalloniales</taxon>
        <taxon>Escalloniaceae</taxon>
        <taxon>Escallonia</taxon>
    </lineage>
</organism>
<feature type="compositionally biased region" description="Basic and acidic residues" evidence="1">
    <location>
        <begin position="164"/>
        <end position="237"/>
    </location>
</feature>
<dbReference type="PANTHER" id="PTHR31048">
    <property type="entry name" value="OS03G0233200 PROTEIN"/>
    <property type="match status" value="1"/>
</dbReference>
<sequence>MLLNICKWITVWPGLFGGRDEQISTTGFKRQKGESRTITAPPTWSGWLWGRTLCAVKSTTRNFTCVTGYCGSDKVECSGGGPAPPTTLLEFTSGRPNEIDYFDVSVVDGYNLPMLAVPQGDRGAQCSSASCVMDLNGFCPAELQVSDGGGEVVACKGSCLALRQDRSRRSRPESPESPRVAEKDGNGWSRRESPRVAGSRRESPESPRVAEKDGNGWSRRESPRVAGSRRESPKKDGNCGSGTAAVGRGSEAVRE</sequence>
<evidence type="ECO:0000256" key="1">
    <source>
        <dbReference type="SAM" id="MobiDB-lite"/>
    </source>
</evidence>
<gene>
    <name evidence="2" type="ORF">RJ640_011837</name>
</gene>
<dbReference type="Gene3D" id="2.60.110.10">
    <property type="entry name" value="Thaumatin"/>
    <property type="match status" value="1"/>
</dbReference>
<feature type="region of interest" description="Disordered" evidence="1">
    <location>
        <begin position="164"/>
        <end position="255"/>
    </location>
</feature>
<protein>
    <recommendedName>
        <fullName evidence="4">Thaumatin-like protein</fullName>
    </recommendedName>
</protein>
<comment type="caution">
    <text evidence="2">The sequence shown here is derived from an EMBL/GenBank/DDBJ whole genome shotgun (WGS) entry which is preliminary data.</text>
</comment>
<dbReference type="InterPro" id="IPR001938">
    <property type="entry name" value="Thaumatin"/>
</dbReference>